<name>A0A177KWN5_9BACI</name>
<dbReference type="SUPFAM" id="SSF47203">
    <property type="entry name" value="Acyl-CoA dehydrogenase C-terminal domain-like"/>
    <property type="match status" value="1"/>
</dbReference>
<dbReference type="InterPro" id="IPR036250">
    <property type="entry name" value="AcylCo_DH-like_C"/>
</dbReference>
<organism evidence="3 4">
    <name type="scientific">Domibacillus aminovorans</name>
    <dbReference type="NCBI Taxonomy" id="29332"/>
    <lineage>
        <taxon>Bacteria</taxon>
        <taxon>Bacillati</taxon>
        <taxon>Bacillota</taxon>
        <taxon>Bacilli</taxon>
        <taxon>Bacillales</taxon>
        <taxon>Bacillaceae</taxon>
        <taxon>Domibacillus</taxon>
    </lineage>
</organism>
<dbReference type="Gene3D" id="1.20.140.10">
    <property type="entry name" value="Butyryl-CoA Dehydrogenase, subunit A, domain 3"/>
    <property type="match status" value="1"/>
</dbReference>
<dbReference type="RefSeq" id="WP_018395332.1">
    <property type="nucleotide sequence ID" value="NZ_LQWZ01000014.1"/>
</dbReference>
<comment type="caution">
    <text evidence="3">The sequence shown here is derived from an EMBL/GenBank/DDBJ whole genome shotgun (WGS) entry which is preliminary data.</text>
</comment>
<feature type="domain" description="Acyl-CoA dehydrogenase/oxidase C-terminal" evidence="2">
    <location>
        <begin position="10"/>
        <end position="66"/>
    </location>
</feature>
<gene>
    <name evidence="3" type="ORF">AWH48_19155</name>
</gene>
<protein>
    <recommendedName>
        <fullName evidence="2">Acyl-CoA dehydrogenase/oxidase C-terminal domain-containing protein</fullName>
    </recommendedName>
</protein>
<evidence type="ECO:0000313" key="4">
    <source>
        <dbReference type="Proteomes" id="UP000077271"/>
    </source>
</evidence>
<evidence type="ECO:0000313" key="3">
    <source>
        <dbReference type="EMBL" id="OAH57405.1"/>
    </source>
</evidence>
<dbReference type="Pfam" id="PF00441">
    <property type="entry name" value="Acyl-CoA_dh_1"/>
    <property type="match status" value="1"/>
</dbReference>
<reference evidence="3 4" key="1">
    <citation type="submission" date="2016-01" db="EMBL/GenBank/DDBJ databases">
        <title>Investigation of taxonomic status of Bacillus aminovorans.</title>
        <authorList>
            <person name="Verma A."/>
            <person name="Pal Y."/>
            <person name="Krishnamurthi S."/>
        </authorList>
    </citation>
    <scope>NUCLEOTIDE SEQUENCE [LARGE SCALE GENOMIC DNA]</scope>
    <source>
        <strain evidence="3 4">DSM 4337</strain>
    </source>
</reference>
<sequence length="85" mass="9563">METSITDEKEAGNRQVIEIAVSHAKIIATETGLDVTNDIFQVMGARSATRSYDFDMYYRNARTLTLHDPVDRQRQIAGQYALGLL</sequence>
<dbReference type="GO" id="GO:0016627">
    <property type="term" value="F:oxidoreductase activity, acting on the CH-CH group of donors"/>
    <property type="evidence" value="ECO:0007669"/>
    <property type="project" value="InterPro"/>
</dbReference>
<dbReference type="EMBL" id="LQWZ01000014">
    <property type="protein sequence ID" value="OAH57405.1"/>
    <property type="molecule type" value="Genomic_DNA"/>
</dbReference>
<dbReference type="InterPro" id="IPR009075">
    <property type="entry name" value="AcylCo_DH/oxidase_C"/>
</dbReference>
<dbReference type="Proteomes" id="UP000077271">
    <property type="component" value="Unassembled WGS sequence"/>
</dbReference>
<proteinExistence type="predicted"/>
<dbReference type="AlphaFoldDB" id="A0A177KWN5"/>
<evidence type="ECO:0000259" key="2">
    <source>
        <dbReference type="Pfam" id="PF00441"/>
    </source>
</evidence>
<accession>A0A177KWN5</accession>
<keyword evidence="1" id="KW-0285">Flavoprotein</keyword>
<evidence type="ECO:0000256" key="1">
    <source>
        <dbReference type="ARBA" id="ARBA00022630"/>
    </source>
</evidence>